<proteinExistence type="predicted"/>
<dbReference type="Proteomes" id="UP000788419">
    <property type="component" value="Unassembled WGS sequence"/>
</dbReference>
<dbReference type="EMBL" id="PDWN01000008">
    <property type="protein sequence ID" value="KAF1694353.1"/>
    <property type="molecule type" value="Genomic_DNA"/>
</dbReference>
<evidence type="ECO:0000313" key="2">
    <source>
        <dbReference type="Proteomes" id="UP000788419"/>
    </source>
</evidence>
<name>A0ABQ6Z7E3_9GAMM</name>
<evidence type="ECO:0008006" key="3">
    <source>
        <dbReference type="Google" id="ProtNLM"/>
    </source>
</evidence>
<reference evidence="1 2" key="1">
    <citation type="submission" date="2017-10" db="EMBL/GenBank/DDBJ databases">
        <title>Whole genome sequencing of members of genus Pseudoxanthomonas.</title>
        <authorList>
            <person name="Kumar S."/>
            <person name="Bansal K."/>
            <person name="Kaur A."/>
            <person name="Patil P."/>
            <person name="Sharma S."/>
            <person name="Patil P.B."/>
        </authorList>
    </citation>
    <scope>NUCLEOTIDE SEQUENCE [LARGE SCALE GENOMIC DNA]</scope>
    <source>
        <strain evidence="1 2">DSM 17801</strain>
    </source>
</reference>
<protein>
    <recommendedName>
        <fullName evidence="3">NRDE family protein</fullName>
    </recommendedName>
</protein>
<keyword evidence="2" id="KW-1185">Reference proteome</keyword>
<dbReference type="Pfam" id="PF05742">
    <property type="entry name" value="TANGO2"/>
    <property type="match status" value="1"/>
</dbReference>
<dbReference type="PANTHER" id="PTHR17985">
    <property type="entry name" value="SER/THR-RICH PROTEIN T10 IN DGCR REGION"/>
    <property type="match status" value="1"/>
</dbReference>
<dbReference type="InterPro" id="IPR008551">
    <property type="entry name" value="TANGO2"/>
</dbReference>
<comment type="caution">
    <text evidence="1">The sequence shown here is derived from an EMBL/GenBank/DDBJ whole genome shotgun (WGS) entry which is preliminary data.</text>
</comment>
<organism evidence="1 2">
    <name type="scientific">Pseudoxanthomonas daejeonensis</name>
    <dbReference type="NCBI Taxonomy" id="266062"/>
    <lineage>
        <taxon>Bacteria</taxon>
        <taxon>Pseudomonadati</taxon>
        <taxon>Pseudomonadota</taxon>
        <taxon>Gammaproteobacteria</taxon>
        <taxon>Lysobacterales</taxon>
        <taxon>Lysobacteraceae</taxon>
        <taxon>Pseudoxanthomonas</taxon>
    </lineage>
</organism>
<evidence type="ECO:0000313" key="1">
    <source>
        <dbReference type="EMBL" id="KAF1694353.1"/>
    </source>
</evidence>
<accession>A0ABQ6Z7E3</accession>
<dbReference type="Gene3D" id="3.60.60.10">
    <property type="entry name" value="Penicillin V Acylase, Chain A"/>
    <property type="match status" value="1"/>
</dbReference>
<sequence length="257" mass="27652">MCVVAFAIDAHPRWRLVLAGNRDEFHARPTAALARWDDGSGIVAGRDLEAGGTWLGVDARGRCALVTNVRDFRQPQTGLSRGLLASDYLRGRGDARDHAQALLGDAGRYRPFNLLLVDPRGCAWVGNRPRVRTTAPSSGVHVLSNAELDTPWPKATALGQRLRAWLDEGGDTDFATLFDALADDTTHADAQLPDTGIGLERERWLSAAFIHGEDYGTRASTVVALDHDGNGTIIERRWGPMGVALGETRLAVGPAAG</sequence>
<dbReference type="RefSeq" id="WP_162410295.1">
    <property type="nucleotide sequence ID" value="NZ_PDWN01000008.1"/>
</dbReference>
<gene>
    <name evidence="1" type="ORF">CSC65_09185</name>
</gene>
<dbReference type="PANTHER" id="PTHR17985:SF8">
    <property type="entry name" value="TRANSPORT AND GOLGI ORGANIZATION PROTEIN 2 HOMOLOG"/>
    <property type="match status" value="1"/>
</dbReference>